<dbReference type="PANTHER" id="PTHR46124:SF2">
    <property type="entry name" value="D-AMINOACYL-TRNA DEACYLASE"/>
    <property type="match status" value="1"/>
</dbReference>
<keyword evidence="1 3" id="KW-0479">Metal-binding</keyword>
<evidence type="ECO:0000256" key="3">
    <source>
        <dbReference type="PIRSR" id="PIRSR005902-1"/>
    </source>
</evidence>
<evidence type="ECO:0000256" key="2">
    <source>
        <dbReference type="ARBA" id="ARBA00022801"/>
    </source>
</evidence>
<keyword evidence="5" id="KW-1185">Reference proteome</keyword>
<sequence>MTPYIDGHCHLNSPELREDVQLHVDKAVEAGVGRMLVVGSDEESSWEAVDMASRFSPQGVRASVGIHPHEAGRYPDGIPSDLLAMADRKEVFAVGEIGLDYHYDHSPRSVQREVMAAQIGWAKVKNLPVVFHVREAFADFFSLINDNPLGDAGGVVHCFSGSWSEAKMCLDLGLYLGFGGMITFKSAQEVRECLSSSPMDRIILETDSPWLAPVPYRGKTNTPSMMPLIYRAASDITGRTLSSVAQSVWQNGKDLYRWGEQDV</sequence>
<feature type="binding site" evidence="3">
    <location>
        <position position="8"/>
    </location>
    <ligand>
        <name>a divalent metal cation</name>
        <dbReference type="ChEBI" id="CHEBI:60240"/>
        <label>1</label>
    </ligand>
</feature>
<accession>A0A1X7J922</accession>
<evidence type="ECO:0000313" key="4">
    <source>
        <dbReference type="EMBL" id="SMG24255.1"/>
    </source>
</evidence>
<dbReference type="GO" id="GO:0005829">
    <property type="term" value="C:cytosol"/>
    <property type="evidence" value="ECO:0007669"/>
    <property type="project" value="TreeGrafter"/>
</dbReference>
<dbReference type="EMBL" id="FXBB01000010">
    <property type="protein sequence ID" value="SMG24255.1"/>
    <property type="molecule type" value="Genomic_DNA"/>
</dbReference>
<feature type="binding site" evidence="3">
    <location>
        <position position="10"/>
    </location>
    <ligand>
        <name>a divalent metal cation</name>
        <dbReference type="ChEBI" id="CHEBI:60240"/>
        <label>1</label>
    </ligand>
</feature>
<dbReference type="GO" id="GO:0016788">
    <property type="term" value="F:hydrolase activity, acting on ester bonds"/>
    <property type="evidence" value="ECO:0007669"/>
    <property type="project" value="InterPro"/>
</dbReference>
<proteinExistence type="predicted"/>
<dbReference type="SUPFAM" id="SSF51556">
    <property type="entry name" value="Metallo-dependent hydrolases"/>
    <property type="match status" value="1"/>
</dbReference>
<dbReference type="STRING" id="561720.SAMN06275492_11011"/>
<keyword evidence="2" id="KW-0378">Hydrolase</keyword>
<dbReference type="InterPro" id="IPR032466">
    <property type="entry name" value="Metal_Hydrolase"/>
</dbReference>
<dbReference type="CDD" id="cd01310">
    <property type="entry name" value="TatD_DNAse"/>
    <property type="match status" value="1"/>
</dbReference>
<evidence type="ECO:0000313" key="5">
    <source>
        <dbReference type="Proteomes" id="UP000193355"/>
    </source>
</evidence>
<feature type="binding site" evidence="3">
    <location>
        <position position="157"/>
    </location>
    <ligand>
        <name>a divalent metal cation</name>
        <dbReference type="ChEBI" id="CHEBI:60240"/>
        <label>2</label>
    </ligand>
</feature>
<name>A0A1X7J922_9BACT</name>
<dbReference type="FunFam" id="3.20.20.140:FF:000005">
    <property type="entry name" value="TatD family hydrolase"/>
    <property type="match status" value="1"/>
</dbReference>
<feature type="binding site" evidence="3">
    <location>
        <position position="96"/>
    </location>
    <ligand>
        <name>a divalent metal cation</name>
        <dbReference type="ChEBI" id="CHEBI:60240"/>
        <label>1</label>
    </ligand>
</feature>
<dbReference type="Pfam" id="PF01026">
    <property type="entry name" value="TatD_DNase"/>
    <property type="match status" value="1"/>
</dbReference>
<dbReference type="AlphaFoldDB" id="A0A1X7J922"/>
<dbReference type="InterPro" id="IPR015991">
    <property type="entry name" value="TatD/YcfH-like"/>
</dbReference>
<dbReference type="PANTHER" id="PTHR46124">
    <property type="entry name" value="D-AMINOACYL-TRNA DEACYLASE"/>
    <property type="match status" value="1"/>
</dbReference>
<dbReference type="Gene3D" id="3.20.20.140">
    <property type="entry name" value="Metal-dependent hydrolases"/>
    <property type="match status" value="1"/>
</dbReference>
<dbReference type="NCBIfam" id="TIGR00010">
    <property type="entry name" value="YchF/TatD family DNA exonuclease"/>
    <property type="match status" value="1"/>
</dbReference>
<dbReference type="GO" id="GO:0004536">
    <property type="term" value="F:DNA nuclease activity"/>
    <property type="evidence" value="ECO:0007669"/>
    <property type="project" value="InterPro"/>
</dbReference>
<gene>
    <name evidence="4" type="ORF">SAMN06275492_11011</name>
</gene>
<reference evidence="5" key="1">
    <citation type="submission" date="2017-04" db="EMBL/GenBank/DDBJ databases">
        <authorList>
            <person name="Varghese N."/>
            <person name="Submissions S."/>
        </authorList>
    </citation>
    <scope>NUCLEOTIDE SEQUENCE [LARGE SCALE GENOMIC DNA]</scope>
    <source>
        <strain evidence="5">USBA 82</strain>
    </source>
</reference>
<evidence type="ECO:0000256" key="1">
    <source>
        <dbReference type="ARBA" id="ARBA00022723"/>
    </source>
</evidence>
<dbReference type="GO" id="GO:0046872">
    <property type="term" value="F:metal ion binding"/>
    <property type="evidence" value="ECO:0007669"/>
    <property type="project" value="UniProtKB-KW"/>
</dbReference>
<dbReference type="Proteomes" id="UP000193355">
    <property type="component" value="Unassembled WGS sequence"/>
</dbReference>
<feature type="binding site" evidence="3">
    <location>
        <position position="132"/>
    </location>
    <ligand>
        <name>a divalent metal cation</name>
        <dbReference type="ChEBI" id="CHEBI:60240"/>
        <label>2</label>
    </ligand>
</feature>
<dbReference type="PIRSF" id="PIRSF005902">
    <property type="entry name" value="DNase_TatD"/>
    <property type="match status" value="1"/>
</dbReference>
<organism evidence="4 5">
    <name type="scientific">Dethiosulfovibrio salsuginis</name>
    <dbReference type="NCBI Taxonomy" id="561720"/>
    <lineage>
        <taxon>Bacteria</taxon>
        <taxon>Thermotogati</taxon>
        <taxon>Synergistota</taxon>
        <taxon>Synergistia</taxon>
        <taxon>Synergistales</taxon>
        <taxon>Dethiosulfovibrionaceae</taxon>
        <taxon>Dethiosulfovibrio</taxon>
    </lineage>
</organism>
<protein>
    <submittedName>
        <fullName evidence="4">TatD DNase family protein</fullName>
    </submittedName>
</protein>
<dbReference type="InterPro" id="IPR001130">
    <property type="entry name" value="TatD-like"/>
</dbReference>
<feature type="binding site" evidence="3">
    <location>
        <position position="207"/>
    </location>
    <ligand>
        <name>a divalent metal cation</name>
        <dbReference type="ChEBI" id="CHEBI:60240"/>
        <label>1</label>
    </ligand>
</feature>